<proteinExistence type="predicted"/>
<dbReference type="InterPro" id="IPR002797">
    <property type="entry name" value="Polysacc_synth"/>
</dbReference>
<keyword evidence="3 6" id="KW-0812">Transmembrane</keyword>
<evidence type="ECO:0000256" key="2">
    <source>
        <dbReference type="ARBA" id="ARBA00022475"/>
    </source>
</evidence>
<reference evidence="7 8" key="1">
    <citation type="submission" date="2015-09" db="EMBL/GenBank/DDBJ databases">
        <title>Whole genome shotgun sequence assembly of Aphanizomenon flos-aquae UKL13.</title>
        <authorList>
            <person name="Driscoll C."/>
        </authorList>
    </citation>
    <scope>NUCLEOTIDE SEQUENCE [LARGE SCALE GENOMIC DNA]</scope>
    <source>
        <strain evidence="7">MDT13</strain>
    </source>
</reference>
<feature type="transmembrane region" description="Helical" evidence="6">
    <location>
        <begin position="405"/>
        <end position="427"/>
    </location>
</feature>
<evidence type="ECO:0000256" key="3">
    <source>
        <dbReference type="ARBA" id="ARBA00022692"/>
    </source>
</evidence>
<accession>A0A1B7VXD5</accession>
<evidence type="ECO:0000256" key="4">
    <source>
        <dbReference type="ARBA" id="ARBA00022989"/>
    </source>
</evidence>
<comment type="subcellular location">
    <subcellularLocation>
        <location evidence="1">Cell membrane</location>
        <topology evidence="1">Multi-pass membrane protein</topology>
    </subcellularLocation>
</comment>
<feature type="transmembrane region" description="Helical" evidence="6">
    <location>
        <begin position="159"/>
        <end position="182"/>
    </location>
</feature>
<feature type="transmembrane region" description="Helical" evidence="6">
    <location>
        <begin position="353"/>
        <end position="373"/>
    </location>
</feature>
<dbReference type="PATRIC" id="fig|1710894.3.peg.3882"/>
<evidence type="ECO:0000313" key="8">
    <source>
        <dbReference type="Proteomes" id="UP000092382"/>
    </source>
</evidence>
<dbReference type="GO" id="GO:0005886">
    <property type="term" value="C:plasma membrane"/>
    <property type="evidence" value="ECO:0007669"/>
    <property type="project" value="UniProtKB-SubCell"/>
</dbReference>
<keyword evidence="4 6" id="KW-1133">Transmembrane helix</keyword>
<dbReference type="EMBL" id="LJOY01000027">
    <property type="protein sequence ID" value="OBQ25539.1"/>
    <property type="molecule type" value="Genomic_DNA"/>
</dbReference>
<dbReference type="AlphaFoldDB" id="A0A1B7VXD5"/>
<feature type="transmembrane region" description="Helical" evidence="6">
    <location>
        <begin position="99"/>
        <end position="122"/>
    </location>
</feature>
<feature type="transmembrane region" description="Helical" evidence="6">
    <location>
        <begin position="317"/>
        <end position="341"/>
    </location>
</feature>
<dbReference type="PANTHER" id="PTHR30250:SF11">
    <property type="entry name" value="O-ANTIGEN TRANSPORTER-RELATED"/>
    <property type="match status" value="1"/>
</dbReference>
<protein>
    <submittedName>
        <fullName evidence="7">Uncharacterized protein</fullName>
    </submittedName>
</protein>
<evidence type="ECO:0000256" key="6">
    <source>
        <dbReference type="SAM" id="Phobius"/>
    </source>
</evidence>
<dbReference type="Pfam" id="PF01943">
    <property type="entry name" value="Polysacc_synt"/>
    <property type="match status" value="1"/>
</dbReference>
<feature type="transmembrane region" description="Helical" evidence="6">
    <location>
        <begin position="128"/>
        <end position="147"/>
    </location>
</feature>
<organism evidence="7 8">
    <name type="scientific">Aphanizomenon flos-aquae LD13</name>
    <dbReference type="NCBI Taxonomy" id="1710894"/>
    <lineage>
        <taxon>Bacteria</taxon>
        <taxon>Bacillati</taxon>
        <taxon>Cyanobacteriota</taxon>
        <taxon>Cyanophyceae</taxon>
        <taxon>Nostocales</taxon>
        <taxon>Aphanizomenonaceae</taxon>
        <taxon>Aphanizomenon</taxon>
    </lineage>
</organism>
<dbReference type="InterPro" id="IPR050833">
    <property type="entry name" value="Poly_Biosynth_Transport"/>
</dbReference>
<comment type="caution">
    <text evidence="7">The sequence shown here is derived from an EMBL/GenBank/DDBJ whole genome shotgun (WGS) entry which is preliminary data.</text>
</comment>
<feature type="transmembrane region" description="Helical" evidence="6">
    <location>
        <begin position="188"/>
        <end position="212"/>
    </location>
</feature>
<gene>
    <name evidence="7" type="ORF">AN481_09770</name>
</gene>
<dbReference type="STRING" id="1803587.GCA_001593825_03108"/>
<feature type="transmembrane region" description="Helical" evidence="6">
    <location>
        <begin position="269"/>
        <end position="287"/>
    </location>
</feature>
<evidence type="ECO:0000313" key="7">
    <source>
        <dbReference type="EMBL" id="OBQ25539.1"/>
    </source>
</evidence>
<sequence length="453" mass="50473">MTESSLYQPEKNILLEAFSKDATIALSIQVCNILITYLVQICLAQWMGQTEYGIYEYVNSWALLLAIPACLGLPRTSVRLISEYKVKQDWGRLRGILRLSWFLSLLGGTFLALIVVAIVWYLSVNYNFVYGIPMLVGMLLLPLQSLVHLQMETARTMATITLAFIPSEIIWPILVFCGGYFLSKQGYFLTSLPMICVAITTLFIVVIVQFWLLHQKVNNEIEPATPIYSTQEWLGISVTLLLQQAFFTILEQSDILMVGSFLGPAQAGIYSAAVRTGHWIIIVLVILNKISAPRFATLYVEGDIPGLQKLVTTANYWIFWPSLLISVCLMFFTQPILSIFGPDFVDANLSLKILVIGRLFDALCGSVGCLMVMTGHHKKSLPVIGYCLIINLVLHTIAIPTLGMIGSAIATSVTMIISNVWLSFLVVKHIKINPSIFIGFFNPALESDKTLNE</sequence>
<feature type="transmembrane region" description="Helical" evidence="6">
    <location>
        <begin position="21"/>
        <end position="46"/>
    </location>
</feature>
<dbReference type="Proteomes" id="UP000092382">
    <property type="component" value="Unassembled WGS sequence"/>
</dbReference>
<dbReference type="PANTHER" id="PTHR30250">
    <property type="entry name" value="PST FAMILY PREDICTED COLANIC ACID TRANSPORTER"/>
    <property type="match status" value="1"/>
</dbReference>
<keyword evidence="2" id="KW-1003">Cell membrane</keyword>
<feature type="transmembrane region" description="Helical" evidence="6">
    <location>
        <begin position="58"/>
        <end position="78"/>
    </location>
</feature>
<evidence type="ECO:0000256" key="1">
    <source>
        <dbReference type="ARBA" id="ARBA00004651"/>
    </source>
</evidence>
<keyword evidence="5 6" id="KW-0472">Membrane</keyword>
<name>A0A1B7VXD5_APHFL</name>
<evidence type="ECO:0000256" key="5">
    <source>
        <dbReference type="ARBA" id="ARBA00023136"/>
    </source>
</evidence>
<feature type="transmembrane region" description="Helical" evidence="6">
    <location>
        <begin position="380"/>
        <end position="399"/>
    </location>
</feature>